<name>A0A7R9P3S9_TIMCA</name>
<dbReference type="EMBL" id="OE179509">
    <property type="protein sequence ID" value="CAD7568980.1"/>
    <property type="molecule type" value="Genomic_DNA"/>
</dbReference>
<proteinExistence type="predicted"/>
<reference evidence="1" key="1">
    <citation type="submission" date="2020-11" db="EMBL/GenBank/DDBJ databases">
        <authorList>
            <person name="Tran Van P."/>
        </authorList>
    </citation>
    <scope>NUCLEOTIDE SEQUENCE</scope>
</reference>
<gene>
    <name evidence="1" type="ORF">TCMB3V08_LOCUS1730</name>
</gene>
<accession>A0A7R9P3S9</accession>
<sequence length="378" mass="42433">MKVEELQRVHSFPLCALNPPHQLPGSPTHSTYKHIHKHKHSHTGRNHHHDGSCRSDLIGLFTLVPPGMKGGGICIQLRLFGIVPQMACRSLHANIFKEQRSVYNSGYLTLSRKWPVGVFMLTFSRNKQYSDTVDNDSDFVNESDSDITSETMIICQILGIQLFITCLTVMRMIWMMKTTERLGEATDGRVQMTFDPEVGNMPPIPIILKGLRSDGEFHRAGRRLVAGLRLAEKPLGVKAYSNAVGRNAELAFQIEDKHTIWAAKQSGIPSMTEILDLFLGYVNICNQDASIKVLYYMRVENTRVLPVDVLVTKIRVYLWASPNYGKEGGGGGLKPPVGPLLITMMGEIELYSKRMLSCVKGHVKNFKDLAVFRLHMSN</sequence>
<organism evidence="1">
    <name type="scientific">Timema californicum</name>
    <name type="common">California timema</name>
    <name type="synonym">Walking stick</name>
    <dbReference type="NCBI Taxonomy" id="61474"/>
    <lineage>
        <taxon>Eukaryota</taxon>
        <taxon>Metazoa</taxon>
        <taxon>Ecdysozoa</taxon>
        <taxon>Arthropoda</taxon>
        <taxon>Hexapoda</taxon>
        <taxon>Insecta</taxon>
        <taxon>Pterygota</taxon>
        <taxon>Neoptera</taxon>
        <taxon>Polyneoptera</taxon>
        <taxon>Phasmatodea</taxon>
        <taxon>Timematodea</taxon>
        <taxon>Timematoidea</taxon>
        <taxon>Timematidae</taxon>
        <taxon>Timema</taxon>
    </lineage>
</organism>
<dbReference type="AlphaFoldDB" id="A0A7R9P3S9"/>
<evidence type="ECO:0000313" key="1">
    <source>
        <dbReference type="EMBL" id="CAD7568980.1"/>
    </source>
</evidence>
<protein>
    <submittedName>
        <fullName evidence="1">(California timema) hypothetical protein</fullName>
    </submittedName>
</protein>